<comment type="caution">
    <text evidence="12">The sequence shown here is derived from an EMBL/GenBank/DDBJ whole genome shotgun (WGS) entry which is preliminary data.</text>
</comment>
<evidence type="ECO:0000256" key="1">
    <source>
        <dbReference type="ARBA" id="ARBA00003510"/>
    </source>
</evidence>
<feature type="transmembrane region" description="Helical" evidence="10">
    <location>
        <begin position="153"/>
        <end position="172"/>
    </location>
</feature>
<dbReference type="SUPFAM" id="SSF161098">
    <property type="entry name" value="MetI-like"/>
    <property type="match status" value="1"/>
</dbReference>
<dbReference type="PROSITE" id="PS50928">
    <property type="entry name" value="ABC_TM1"/>
    <property type="match status" value="1"/>
</dbReference>
<dbReference type="EMBL" id="JBHSTI010000002">
    <property type="protein sequence ID" value="MFC6236515.1"/>
    <property type="molecule type" value="Genomic_DNA"/>
</dbReference>
<feature type="transmembrane region" description="Helical" evidence="10">
    <location>
        <begin position="184"/>
        <end position="207"/>
    </location>
</feature>
<dbReference type="InterPro" id="IPR035906">
    <property type="entry name" value="MetI-like_sf"/>
</dbReference>
<accession>A0ABW1SXC5</accession>
<dbReference type="PANTHER" id="PTHR42922:SF1">
    <property type="entry name" value="PHOSPHATE TRANSPORT SYSTEM PERMEASE PROTEIN PSTA"/>
    <property type="match status" value="1"/>
</dbReference>
<dbReference type="InterPro" id="IPR051408">
    <property type="entry name" value="Phosphate_transprt_permease"/>
</dbReference>
<protein>
    <recommendedName>
        <fullName evidence="10">Phosphate transport system permease protein PstA</fullName>
    </recommendedName>
</protein>
<evidence type="ECO:0000256" key="5">
    <source>
        <dbReference type="ARBA" id="ARBA00022475"/>
    </source>
</evidence>
<evidence type="ECO:0000313" key="12">
    <source>
        <dbReference type="EMBL" id="MFC6236515.1"/>
    </source>
</evidence>
<feature type="transmembrane region" description="Helical" evidence="10">
    <location>
        <begin position="336"/>
        <end position="358"/>
    </location>
</feature>
<evidence type="ECO:0000256" key="10">
    <source>
        <dbReference type="RuleBase" id="RU363043"/>
    </source>
</evidence>
<evidence type="ECO:0000256" key="8">
    <source>
        <dbReference type="ARBA" id="ARBA00022989"/>
    </source>
</evidence>
<dbReference type="RefSeq" id="WP_386763558.1">
    <property type="nucleotide sequence ID" value="NZ_JBHSTI010000002.1"/>
</dbReference>
<evidence type="ECO:0000256" key="4">
    <source>
        <dbReference type="ARBA" id="ARBA00022448"/>
    </source>
</evidence>
<feature type="transmembrane region" description="Helical" evidence="10">
    <location>
        <begin position="268"/>
        <end position="289"/>
    </location>
</feature>
<feature type="domain" description="ABC transmembrane type-1" evidence="11">
    <location>
        <begin position="146"/>
        <end position="354"/>
    </location>
</feature>
<comment type="similarity">
    <text evidence="3 10">Belongs to the binding-protein-dependent transport system permease family. CysTW subfamily.</text>
</comment>
<keyword evidence="5 10" id="KW-1003">Cell membrane</keyword>
<feature type="transmembrane region" description="Helical" evidence="10">
    <location>
        <begin position="90"/>
        <end position="115"/>
    </location>
</feature>
<comment type="function">
    <text evidence="1">Part of the binding-protein-dependent transport system for phosphate; probably responsible for the translocation of the substrate across the membrane.</text>
</comment>
<keyword evidence="7 10" id="KW-0812">Transmembrane</keyword>
<keyword evidence="13" id="KW-1185">Reference proteome</keyword>
<keyword evidence="9 10" id="KW-0472">Membrane</keyword>
<evidence type="ECO:0000256" key="6">
    <source>
        <dbReference type="ARBA" id="ARBA00022592"/>
    </source>
</evidence>
<evidence type="ECO:0000313" key="13">
    <source>
        <dbReference type="Proteomes" id="UP001596138"/>
    </source>
</evidence>
<gene>
    <name evidence="12" type="primary">pstA</name>
    <name evidence="12" type="ORF">ACFQGU_01395</name>
</gene>
<keyword evidence="4" id="KW-0813">Transport</keyword>
<dbReference type="InterPro" id="IPR005672">
    <property type="entry name" value="Phosphate_PstA"/>
</dbReference>
<proteinExistence type="inferred from homology"/>
<dbReference type="InterPro" id="IPR000515">
    <property type="entry name" value="MetI-like"/>
</dbReference>
<evidence type="ECO:0000256" key="3">
    <source>
        <dbReference type="ARBA" id="ARBA00007069"/>
    </source>
</evidence>
<name>A0ABW1SXC5_9ACTN</name>
<sequence length="365" mass="38859">MSNQPPVSPAQDERVESDRLLHDALAGGKLPRWAAAATGVASLALAYVLNVVTSVDGVAGTLVVAALLFAAIQTGWSFAVEGRRHAVDRLATTLVYTTFLVALAPLVAILVTVVVRGLKALDLDFLLTSMRGVSPREEGGGVYHAIIGTLEQVGIAALIGIPLGIMTAIYLVEYAAQARSRRLARAVSFFVDVMTGVPSVVVGLFIYTAFVLTLGMERSGFAASLALTILMIPVVVRSTEEMLRIVPRDLREASYALGIPKWRTILKIVLPTALSGIVTGAMLAVARIAGETAPLLLTTFMTTSINWNPFAGPQAALPTFIWDQFNSGTDASQDRAWAAALVLITIVMVLYLTAKIIARFTGVKR</sequence>
<reference evidence="13" key="1">
    <citation type="journal article" date="2019" name="Int. J. Syst. Evol. Microbiol.">
        <title>The Global Catalogue of Microorganisms (GCM) 10K type strain sequencing project: providing services to taxonomists for standard genome sequencing and annotation.</title>
        <authorList>
            <consortium name="The Broad Institute Genomics Platform"/>
            <consortium name="The Broad Institute Genome Sequencing Center for Infectious Disease"/>
            <person name="Wu L."/>
            <person name="Ma J."/>
        </authorList>
    </citation>
    <scope>NUCLEOTIDE SEQUENCE [LARGE SCALE GENOMIC DNA]</scope>
    <source>
        <strain evidence="13">CGMCC 4.7317</strain>
    </source>
</reference>
<dbReference type="PANTHER" id="PTHR42922">
    <property type="entry name" value="PHOSPHATE TRANSPORT SYSTEM PERMEASE PROTEIN PSTA"/>
    <property type="match status" value="1"/>
</dbReference>
<evidence type="ECO:0000256" key="7">
    <source>
        <dbReference type="ARBA" id="ARBA00022692"/>
    </source>
</evidence>
<evidence type="ECO:0000259" key="11">
    <source>
        <dbReference type="PROSITE" id="PS50928"/>
    </source>
</evidence>
<comment type="subcellular location">
    <subcellularLocation>
        <location evidence="2 10">Cell membrane</location>
        <topology evidence="2 10">Multi-pass membrane protein</topology>
    </subcellularLocation>
</comment>
<dbReference type="Pfam" id="PF00528">
    <property type="entry name" value="BPD_transp_1"/>
    <property type="match status" value="1"/>
</dbReference>
<feature type="transmembrane region" description="Helical" evidence="10">
    <location>
        <begin position="58"/>
        <end position="78"/>
    </location>
</feature>
<evidence type="ECO:0000256" key="9">
    <source>
        <dbReference type="ARBA" id="ARBA00023136"/>
    </source>
</evidence>
<dbReference type="CDD" id="cd06261">
    <property type="entry name" value="TM_PBP2"/>
    <property type="match status" value="1"/>
</dbReference>
<dbReference type="NCBIfam" id="TIGR00974">
    <property type="entry name" value="3a0107s02c"/>
    <property type="match status" value="1"/>
</dbReference>
<evidence type="ECO:0000256" key="2">
    <source>
        <dbReference type="ARBA" id="ARBA00004651"/>
    </source>
</evidence>
<keyword evidence="8 10" id="KW-1133">Transmembrane helix</keyword>
<dbReference type="Proteomes" id="UP001596138">
    <property type="component" value="Unassembled WGS sequence"/>
</dbReference>
<organism evidence="12 13">
    <name type="scientific">Longivirga aurantiaca</name>
    <dbReference type="NCBI Taxonomy" id="1837743"/>
    <lineage>
        <taxon>Bacteria</taxon>
        <taxon>Bacillati</taxon>
        <taxon>Actinomycetota</taxon>
        <taxon>Actinomycetes</taxon>
        <taxon>Sporichthyales</taxon>
        <taxon>Sporichthyaceae</taxon>
        <taxon>Longivirga</taxon>
    </lineage>
</organism>
<keyword evidence="6" id="KW-0592">Phosphate transport</keyword>
<dbReference type="Gene3D" id="1.10.3720.10">
    <property type="entry name" value="MetI-like"/>
    <property type="match status" value="1"/>
</dbReference>
<feature type="transmembrane region" description="Helical" evidence="10">
    <location>
        <begin position="219"/>
        <end position="236"/>
    </location>
</feature>